<reference evidence="1 2" key="1">
    <citation type="journal article" date="2015" name="Genome Biol. Evol.">
        <title>The genome of winter moth (Operophtera brumata) provides a genomic perspective on sexual dimorphism and phenology.</title>
        <authorList>
            <person name="Derks M.F."/>
            <person name="Smit S."/>
            <person name="Salis L."/>
            <person name="Schijlen E."/>
            <person name="Bossers A."/>
            <person name="Mateman C."/>
            <person name="Pijl A.S."/>
            <person name="de Ridder D."/>
            <person name="Groenen M.A."/>
            <person name="Visser M.E."/>
            <person name="Megens H.J."/>
        </authorList>
    </citation>
    <scope>NUCLEOTIDE SEQUENCE [LARGE SCALE GENOMIC DNA]</scope>
    <source>
        <strain evidence="1">WM2013NL</strain>
        <tissue evidence="1">Head and thorax</tissue>
    </source>
</reference>
<evidence type="ECO:0000313" key="1">
    <source>
        <dbReference type="EMBL" id="KOB52287.1"/>
    </source>
</evidence>
<organism evidence="1 2">
    <name type="scientific">Operophtera brumata</name>
    <name type="common">Winter moth</name>
    <name type="synonym">Phalaena brumata</name>
    <dbReference type="NCBI Taxonomy" id="104452"/>
    <lineage>
        <taxon>Eukaryota</taxon>
        <taxon>Metazoa</taxon>
        <taxon>Ecdysozoa</taxon>
        <taxon>Arthropoda</taxon>
        <taxon>Hexapoda</taxon>
        <taxon>Insecta</taxon>
        <taxon>Pterygota</taxon>
        <taxon>Neoptera</taxon>
        <taxon>Endopterygota</taxon>
        <taxon>Lepidoptera</taxon>
        <taxon>Glossata</taxon>
        <taxon>Ditrysia</taxon>
        <taxon>Geometroidea</taxon>
        <taxon>Geometridae</taxon>
        <taxon>Larentiinae</taxon>
        <taxon>Operophtera</taxon>
    </lineage>
</organism>
<keyword evidence="2" id="KW-1185">Reference proteome</keyword>
<gene>
    <name evidence="1" type="ORF">OBRU01_26171</name>
</gene>
<sequence length="94" mass="10971">MHEPTRGQTYKSVLRREVVAQETATVAVERSNLHRKKVHEEDSTQRKKFLLRVKNKPVEGKGVVKERNDSEYASRRMVKNVIKVHEDNSEDISE</sequence>
<dbReference type="Proteomes" id="UP000037510">
    <property type="component" value="Unassembled WGS sequence"/>
</dbReference>
<dbReference type="AlphaFoldDB" id="A0A0L7K495"/>
<name>A0A0L7K495_OPEBR</name>
<protein>
    <submittedName>
        <fullName evidence="1">IcmF-like protein</fullName>
    </submittedName>
</protein>
<dbReference type="EMBL" id="JTDY01012360">
    <property type="protein sequence ID" value="KOB52287.1"/>
    <property type="molecule type" value="Genomic_DNA"/>
</dbReference>
<proteinExistence type="predicted"/>
<accession>A0A0L7K495</accession>
<evidence type="ECO:0000313" key="2">
    <source>
        <dbReference type="Proteomes" id="UP000037510"/>
    </source>
</evidence>
<comment type="caution">
    <text evidence="1">The sequence shown here is derived from an EMBL/GenBank/DDBJ whole genome shotgun (WGS) entry which is preliminary data.</text>
</comment>